<dbReference type="KEGG" id="mfp:MBIO_0442"/>
<dbReference type="PATRIC" id="fig|496833.3.peg.869"/>
<accession>C4XEY5</accession>
<gene>
    <name evidence="2" type="ordered locus">MBIO_0442</name>
</gene>
<dbReference type="InterPro" id="IPR021301">
    <property type="entry name" value="DUF2779"/>
</dbReference>
<dbReference type="eggNOG" id="COG2251">
    <property type="taxonomic scope" value="Bacteria"/>
</dbReference>
<protein>
    <recommendedName>
        <fullName evidence="1">DUF2779 domain-containing protein</fullName>
    </recommendedName>
</protein>
<evidence type="ECO:0000259" key="1">
    <source>
        <dbReference type="Pfam" id="PF11074"/>
    </source>
</evidence>
<dbReference type="Pfam" id="PF11074">
    <property type="entry name" value="DUF2779"/>
    <property type="match status" value="1"/>
</dbReference>
<dbReference type="Proteomes" id="UP000006810">
    <property type="component" value="Chromosome"/>
</dbReference>
<dbReference type="HOGENOM" id="CLU_021405_0_0_14"/>
<evidence type="ECO:0000313" key="3">
    <source>
        <dbReference type="Proteomes" id="UP000006810"/>
    </source>
</evidence>
<sequence length="752" mass="88910">MMKIMNSIKKIINFGQYYKFFVKQKYYIWHNLLDSDLENKDANNFSLPLIKNYHSLNLAQFSDDESEEGEEETFWSDFVYQAENTPWDFKGANLIAYDKIESQYIDFLKNNIWKVQNNYETAIFKKVADVKEATINTQEALKDSKIKYIINPVFSFKALSKNKEEFTIKAQPFAYDKVNKIIYFKRMNSKTTNKDYLEANYLYQVAKKAKVEVKKIQNIIFDDYTQNGFVFRKDKLNLRLIEASSCGKNKMDKKALRSDLGYTINDGSYFASKNEANVHGDYLFAALQEDIFTQPSARKMPKTSLEFMSKDPRSKFGDFKEVISKIVEAYYLTKPTFSFDNQIMLPDSDMFYGKNKDLMNKVRVAVTPLELQYSPAVKKCLKTFDQEYLNQFWEKVKEKRSFHNNFSSFVLEILSLLHQKDKRIIWYDYEGLSSVFPIIDYLNPYIQITHQVSIIETINGQITNKNNIVKDPKNITIYDLLDNIIAVYSNKADYYIVYNKGYENTRNNELIELAKLYYADSQHKKDMEHYLSINKLDMEKLEQLITYVNEHTIDLLDCFKPISKNKFDERYGMDANKNYYVFKTNYVPQAKFHSENLNKEILYTSVSKNSIPFNVENLATYYKDERFSTFIYELWGKTSIKKIEHIITENKFKLRHIIKPYKTLEIQNGSMALEESISRKLGIIGDKAWEAKIEYLKEYCENDVMAMIMTYDFIMEIVASVFPKIYENEYKLKENQYYDFDPNSLELVIKNN</sequence>
<proteinExistence type="predicted"/>
<evidence type="ECO:0000313" key="2">
    <source>
        <dbReference type="EMBL" id="BAH69707.1"/>
    </source>
</evidence>
<name>C4XEY5_MYCFP</name>
<dbReference type="AlphaFoldDB" id="C4XEY5"/>
<reference evidence="2 3" key="1">
    <citation type="journal article" date="2009" name="Curr. Microbiol.">
        <title>Molecular cloning and expression of a novel cholinephosphotransferase involved in glycoglycerophospholipid biosynthesis of Mycoplasma fermentans.</title>
        <authorList>
            <person name="Ishida N."/>
            <person name="Irikura D."/>
            <person name="Matsuda K."/>
            <person name="Sato S."/>
            <person name="Asano K."/>
        </authorList>
    </citation>
    <scope>NUCLEOTIDE SEQUENCE [LARGE SCALE GENOMIC DNA]</scope>
    <source>
        <strain evidence="3">ATCC 19989 / NBRC 14854 / NCTC 10117 / PG18</strain>
    </source>
</reference>
<dbReference type="EMBL" id="AP009608">
    <property type="protein sequence ID" value="BAH69707.1"/>
    <property type="molecule type" value="Genomic_DNA"/>
</dbReference>
<keyword evidence="3" id="KW-1185">Reference proteome</keyword>
<dbReference type="NCBIfam" id="NF045869">
    <property type="entry name" value="UU173_fam"/>
    <property type="match status" value="1"/>
</dbReference>
<feature type="domain" description="DUF2779" evidence="1">
    <location>
        <begin position="425"/>
        <end position="561"/>
    </location>
</feature>
<organism evidence="2 3">
    <name type="scientific">Mycoplasmopsis fermentans (strain ATCC 19989 / NBRC 14854 / NCTC 10117 / PG18)</name>
    <name type="common">Mycoplasma fermentans</name>
    <dbReference type="NCBI Taxonomy" id="496833"/>
    <lineage>
        <taxon>Bacteria</taxon>
        <taxon>Bacillati</taxon>
        <taxon>Mycoplasmatota</taxon>
        <taxon>Mycoplasmoidales</taxon>
        <taxon>Metamycoplasmataceae</taxon>
        <taxon>Mycoplasmopsis</taxon>
    </lineage>
</organism>